<dbReference type="CDD" id="cd19769">
    <property type="entry name" value="Bbox2_TRIM16-like"/>
    <property type="match status" value="1"/>
</dbReference>
<dbReference type="Gene3D" id="3.30.160.60">
    <property type="entry name" value="Classic Zinc Finger"/>
    <property type="match status" value="1"/>
</dbReference>
<feature type="domain" description="RING-type" evidence="6">
    <location>
        <begin position="27"/>
        <end position="69"/>
    </location>
</feature>
<dbReference type="InterPro" id="IPR000315">
    <property type="entry name" value="Znf_B-box"/>
</dbReference>
<dbReference type="SUPFAM" id="SSF57850">
    <property type="entry name" value="RING/U-box"/>
    <property type="match status" value="1"/>
</dbReference>
<dbReference type="InterPro" id="IPR017907">
    <property type="entry name" value="Znf_RING_CS"/>
</dbReference>
<evidence type="ECO:0000256" key="4">
    <source>
        <dbReference type="PROSITE-ProRule" id="PRU00024"/>
    </source>
</evidence>
<keyword evidence="3" id="KW-0862">Zinc</keyword>
<dbReference type="PANTHER" id="PTHR25465:SF5">
    <property type="entry name" value="E3 UBIQUITIN_ISG15 LIGASE TRIM25-RELATED"/>
    <property type="match status" value="1"/>
</dbReference>
<evidence type="ECO:0000256" key="3">
    <source>
        <dbReference type="ARBA" id="ARBA00022833"/>
    </source>
</evidence>
<keyword evidence="2 4" id="KW-0863">Zinc-finger</keyword>
<reference evidence="8" key="2">
    <citation type="submission" date="2025-08" db="UniProtKB">
        <authorList>
            <consortium name="Ensembl"/>
        </authorList>
    </citation>
    <scope>IDENTIFICATION</scope>
    <source>
        <strain evidence="8">Hd-rR</strain>
    </source>
</reference>
<dbReference type="Gene3D" id="3.30.40.10">
    <property type="entry name" value="Zinc/RING finger domain, C3HC4 (zinc finger)"/>
    <property type="match status" value="1"/>
</dbReference>
<keyword evidence="1" id="KW-0479">Metal-binding</keyword>
<accession>A0A3B3IBL0</accession>
<feature type="domain" description="B box-type" evidence="7">
    <location>
        <begin position="107"/>
        <end position="147"/>
    </location>
</feature>
<evidence type="ECO:0000259" key="7">
    <source>
        <dbReference type="PROSITE" id="PS50119"/>
    </source>
</evidence>
<dbReference type="Pfam" id="PF00643">
    <property type="entry name" value="zf-B_box"/>
    <property type="match status" value="1"/>
</dbReference>
<evidence type="ECO:0000256" key="1">
    <source>
        <dbReference type="ARBA" id="ARBA00022723"/>
    </source>
</evidence>
<evidence type="ECO:0000259" key="6">
    <source>
        <dbReference type="PROSITE" id="PS50089"/>
    </source>
</evidence>
<reference evidence="8" key="3">
    <citation type="submission" date="2025-09" db="UniProtKB">
        <authorList>
            <consortium name="Ensembl"/>
        </authorList>
    </citation>
    <scope>IDENTIFICATION</scope>
    <source>
        <strain evidence="8">Hd-rR</strain>
    </source>
</reference>
<sequence length="338" mass="38827">VFIMTDVIMVCSPSSLHVFLDKEKLICSICFDLQKDPVTIPCGHSYCLECIQNFWIGEEPKAPSCPQCRQNFTSRPVLVRNTILLQPTSSERSGTGPEHLVKATLKLQENICIRHDEVIKIFCRTDQKCICSLCSMDEHKGHDMVSAAAERAERQTKLGLDQQKVQQRILNLEEDLEVLQQAVEAINLSAEKTIKESQNLFKGLICLLEQKCSEVEQKVTSYQREEVRKVEELQEKMQHEITKLKKTEAELDQLSSTEDHLHFLNNYSSLSDLSICTDLPSFEQAQHCFDDALKAVSETREKLEETLRDQTTKILDIVDVFLPEDFRSREDFMKWIDG</sequence>
<evidence type="ECO:0000256" key="2">
    <source>
        <dbReference type="ARBA" id="ARBA00022771"/>
    </source>
</evidence>
<dbReference type="PANTHER" id="PTHR25465">
    <property type="entry name" value="B-BOX DOMAIN CONTAINING"/>
    <property type="match status" value="1"/>
</dbReference>
<dbReference type="InterPro" id="IPR051051">
    <property type="entry name" value="E3_ubiq-ligase_TRIM/RNF"/>
</dbReference>
<gene>
    <name evidence="8" type="primary">LOC101168771</name>
</gene>
<dbReference type="Pfam" id="PF25600">
    <property type="entry name" value="TRIM_CC"/>
    <property type="match status" value="1"/>
</dbReference>
<dbReference type="PROSITE" id="PS50119">
    <property type="entry name" value="ZF_BBOX"/>
    <property type="match status" value="1"/>
</dbReference>
<dbReference type="SMART" id="SM00184">
    <property type="entry name" value="RING"/>
    <property type="match status" value="1"/>
</dbReference>
<dbReference type="SMART" id="SM00336">
    <property type="entry name" value="BBOX"/>
    <property type="match status" value="1"/>
</dbReference>
<dbReference type="PROSITE" id="PS00518">
    <property type="entry name" value="ZF_RING_1"/>
    <property type="match status" value="1"/>
</dbReference>
<dbReference type="InterPro" id="IPR013083">
    <property type="entry name" value="Znf_RING/FYVE/PHD"/>
</dbReference>
<organism evidence="8 9">
    <name type="scientific">Oryzias latipes</name>
    <name type="common">Japanese rice fish</name>
    <name type="synonym">Japanese killifish</name>
    <dbReference type="NCBI Taxonomy" id="8090"/>
    <lineage>
        <taxon>Eukaryota</taxon>
        <taxon>Metazoa</taxon>
        <taxon>Chordata</taxon>
        <taxon>Craniata</taxon>
        <taxon>Vertebrata</taxon>
        <taxon>Euteleostomi</taxon>
        <taxon>Actinopterygii</taxon>
        <taxon>Neopterygii</taxon>
        <taxon>Teleostei</taxon>
        <taxon>Neoteleostei</taxon>
        <taxon>Acanthomorphata</taxon>
        <taxon>Ovalentaria</taxon>
        <taxon>Atherinomorphae</taxon>
        <taxon>Beloniformes</taxon>
        <taxon>Adrianichthyidae</taxon>
        <taxon>Oryziinae</taxon>
        <taxon>Oryzias</taxon>
    </lineage>
</organism>
<dbReference type="AlphaFoldDB" id="A0A3B3IBL0"/>
<dbReference type="Bgee" id="ENSORLG00000024044">
    <property type="expression patterns" value="Expressed in pharyngeal gill and 10 other cell types or tissues"/>
</dbReference>
<dbReference type="GO" id="GO:0008270">
    <property type="term" value="F:zinc ion binding"/>
    <property type="evidence" value="ECO:0007669"/>
    <property type="project" value="UniProtKB-KW"/>
</dbReference>
<feature type="coiled-coil region" evidence="5">
    <location>
        <begin position="162"/>
        <end position="189"/>
    </location>
</feature>
<dbReference type="PROSITE" id="PS50089">
    <property type="entry name" value="ZF_RING_2"/>
    <property type="match status" value="1"/>
</dbReference>
<dbReference type="Proteomes" id="UP000001038">
    <property type="component" value="Chromosome 14"/>
</dbReference>
<evidence type="ECO:0008006" key="10">
    <source>
        <dbReference type="Google" id="ProtNLM"/>
    </source>
</evidence>
<evidence type="ECO:0000313" key="9">
    <source>
        <dbReference type="Proteomes" id="UP000001038"/>
    </source>
</evidence>
<dbReference type="InterPro" id="IPR001841">
    <property type="entry name" value="Znf_RING"/>
</dbReference>
<reference evidence="8 9" key="1">
    <citation type="journal article" date="2007" name="Nature">
        <title>The medaka draft genome and insights into vertebrate genome evolution.</title>
        <authorList>
            <person name="Kasahara M."/>
            <person name="Naruse K."/>
            <person name="Sasaki S."/>
            <person name="Nakatani Y."/>
            <person name="Qu W."/>
            <person name="Ahsan B."/>
            <person name="Yamada T."/>
            <person name="Nagayasu Y."/>
            <person name="Doi K."/>
            <person name="Kasai Y."/>
            <person name="Jindo T."/>
            <person name="Kobayashi D."/>
            <person name="Shimada A."/>
            <person name="Toyoda A."/>
            <person name="Kuroki Y."/>
            <person name="Fujiyama A."/>
            <person name="Sasaki T."/>
            <person name="Shimizu A."/>
            <person name="Asakawa S."/>
            <person name="Shimizu N."/>
            <person name="Hashimoto S."/>
            <person name="Yang J."/>
            <person name="Lee Y."/>
            <person name="Matsushima K."/>
            <person name="Sugano S."/>
            <person name="Sakaizumi M."/>
            <person name="Narita T."/>
            <person name="Ohishi K."/>
            <person name="Haga S."/>
            <person name="Ohta F."/>
            <person name="Nomoto H."/>
            <person name="Nogata K."/>
            <person name="Morishita T."/>
            <person name="Endo T."/>
            <person name="Shin-I T."/>
            <person name="Takeda H."/>
            <person name="Morishita S."/>
            <person name="Kohara Y."/>
        </authorList>
    </citation>
    <scope>NUCLEOTIDE SEQUENCE [LARGE SCALE GENOMIC DNA]</scope>
    <source>
        <strain evidence="8 9">Hd-rR</strain>
    </source>
</reference>
<protein>
    <recommendedName>
        <fullName evidence="10">RING-type domain-containing protein</fullName>
    </recommendedName>
</protein>
<name>A0A3B3IBL0_ORYLA</name>
<keyword evidence="9" id="KW-1185">Reference proteome</keyword>
<keyword evidence="5" id="KW-0175">Coiled coil</keyword>
<dbReference type="Pfam" id="PF15227">
    <property type="entry name" value="zf-C3HC4_4"/>
    <property type="match status" value="1"/>
</dbReference>
<feature type="coiled-coil region" evidence="5">
    <location>
        <begin position="227"/>
        <end position="257"/>
    </location>
</feature>
<dbReference type="InterPro" id="IPR058030">
    <property type="entry name" value="TRIM8/14/16/25/29/45/65_CC"/>
</dbReference>
<evidence type="ECO:0000256" key="5">
    <source>
        <dbReference type="SAM" id="Coils"/>
    </source>
</evidence>
<dbReference type="SUPFAM" id="SSF57845">
    <property type="entry name" value="B-box zinc-binding domain"/>
    <property type="match status" value="1"/>
</dbReference>
<dbReference type="GeneTree" id="ENSGT01150000286950"/>
<evidence type="ECO:0000313" key="8">
    <source>
        <dbReference type="Ensembl" id="ENSORLP00000041218.1"/>
    </source>
</evidence>
<proteinExistence type="predicted"/>
<dbReference type="Ensembl" id="ENSORLT00000035203.1">
    <property type="protein sequence ID" value="ENSORLP00000041218.1"/>
    <property type="gene ID" value="ENSORLG00000024044.1"/>
</dbReference>